<dbReference type="Pfam" id="PF01074">
    <property type="entry name" value="Glyco_hydro_38N"/>
    <property type="match status" value="1"/>
</dbReference>
<keyword evidence="9" id="KW-1185">Reference proteome</keyword>
<evidence type="ECO:0000256" key="3">
    <source>
        <dbReference type="ARBA" id="ARBA00022801"/>
    </source>
</evidence>
<evidence type="ECO:0000313" key="7">
    <source>
        <dbReference type="EMBL" id="WJW66934.1"/>
    </source>
</evidence>
<keyword evidence="4" id="KW-0326">Glycosidase</keyword>
<dbReference type="Proteomes" id="UP001431572">
    <property type="component" value="Chromosome 1"/>
</dbReference>
<dbReference type="RefSeq" id="WP_341468827.1">
    <property type="nucleotide sequence ID" value="NZ_CP128399.1"/>
</dbReference>
<evidence type="ECO:0000256" key="4">
    <source>
        <dbReference type="ARBA" id="ARBA00023295"/>
    </source>
</evidence>
<dbReference type="EMBL" id="JACATZ010000001">
    <property type="protein sequence ID" value="NWJ45053.1"/>
    <property type="molecule type" value="Genomic_DNA"/>
</dbReference>
<evidence type="ECO:0000256" key="1">
    <source>
        <dbReference type="ARBA" id="ARBA00009792"/>
    </source>
</evidence>
<dbReference type="PANTHER" id="PTHR46017">
    <property type="entry name" value="ALPHA-MANNOSIDASE 2C1"/>
    <property type="match status" value="1"/>
</dbReference>
<feature type="domain" description="Glycoside hydrolase family 38 central" evidence="5">
    <location>
        <begin position="310"/>
        <end position="390"/>
    </location>
</feature>
<evidence type="ECO:0000313" key="9">
    <source>
        <dbReference type="Proteomes" id="UP001431572"/>
    </source>
</evidence>
<dbReference type="Gene3D" id="3.20.110.10">
    <property type="entry name" value="Glycoside hydrolase 38, N terminal domain"/>
    <property type="match status" value="1"/>
</dbReference>
<dbReference type="SUPFAM" id="SSF88713">
    <property type="entry name" value="Glycoside hydrolase/deacetylase"/>
    <property type="match status" value="1"/>
</dbReference>
<dbReference type="InterPro" id="IPR028995">
    <property type="entry name" value="Glyco_hydro_57/38_cen_sf"/>
</dbReference>
<dbReference type="Gene3D" id="1.20.1270.50">
    <property type="entry name" value="Glycoside hydrolase family 38, central domain"/>
    <property type="match status" value="1"/>
</dbReference>
<dbReference type="PANTHER" id="PTHR46017:SF2">
    <property type="entry name" value="MANNOSYLGLYCERATE HYDROLASE"/>
    <property type="match status" value="1"/>
</dbReference>
<dbReference type="InterPro" id="IPR015341">
    <property type="entry name" value="Glyco_hydro_38_cen"/>
</dbReference>
<dbReference type="EMBL" id="CP128399">
    <property type="protein sequence ID" value="WJW66934.1"/>
    <property type="molecule type" value="Genomic_DNA"/>
</dbReference>
<dbReference type="GO" id="GO:0030246">
    <property type="term" value="F:carbohydrate binding"/>
    <property type="evidence" value="ECO:0007669"/>
    <property type="project" value="InterPro"/>
</dbReference>
<dbReference type="Pfam" id="PF17677">
    <property type="entry name" value="Glyco_hydro38C2"/>
    <property type="match status" value="1"/>
</dbReference>
<accession>A0A8T7LVW8</accession>
<keyword evidence="3 7" id="KW-0378">Hydrolase</keyword>
<reference evidence="6 8" key="1">
    <citation type="submission" date="2020-06" db="EMBL/GenBank/DDBJ databases">
        <title>Anoxygenic phototrophic Chloroflexota member uses a Type I reaction center.</title>
        <authorList>
            <person name="Tsuji J.M."/>
            <person name="Shaw N.A."/>
            <person name="Nagashima S."/>
            <person name="Venkiteswaran J."/>
            <person name="Schiff S.L."/>
            <person name="Hanada S."/>
            <person name="Tank M."/>
            <person name="Neufeld J.D."/>
        </authorList>
    </citation>
    <scope>NUCLEOTIDE SEQUENCE [LARGE SCALE GENOMIC DNA]</scope>
    <source>
        <strain evidence="6">L227-S17</strain>
    </source>
</reference>
<dbReference type="GO" id="GO:0009313">
    <property type="term" value="P:oligosaccharide catabolic process"/>
    <property type="evidence" value="ECO:0007669"/>
    <property type="project" value="TreeGrafter"/>
</dbReference>
<dbReference type="InterPro" id="IPR011013">
    <property type="entry name" value="Gal_mutarotase_sf_dom"/>
</dbReference>
<dbReference type="SUPFAM" id="SSF88688">
    <property type="entry name" value="Families 57/38 glycoside transferase middle domain"/>
    <property type="match status" value="1"/>
</dbReference>
<gene>
    <name evidence="6" type="ORF">HXX08_04155</name>
    <name evidence="7" type="ORF">OZ401_000179</name>
</gene>
<dbReference type="SUPFAM" id="SSF74650">
    <property type="entry name" value="Galactose mutarotase-like"/>
    <property type="match status" value="1"/>
</dbReference>
<evidence type="ECO:0000256" key="2">
    <source>
        <dbReference type="ARBA" id="ARBA00022723"/>
    </source>
</evidence>
<sequence>MSIVEIGDTKSQPGNPQQEHVLVVVTHTHWDREWYLPFQNYRFKLVRLIDKLLNILDTSPDFKYFMLDGQTIVLDDYLEVCPEREADLKRHIESGRLLIGPWYILPDQFLISGEAHIQNMLRGLKACRKYGASMQVGYIPDSFGQISQMPQILRGFGIDTAVFWRGVGPEITQIEFLWEAPDGSIVNSAHLPGSANIGGYSTALAFNTGVASAVAQLGAVENFLIKRSTSGVTLLMNGDDHAEPTADLPEILKKVAEIMREKGKNYRFVHGTLPQFLEMVRQSGAWENPNVPRHRGEFRNPKLAHLLPGVTSARMWIKQWNHRVEGLLEREAGLALAWFRALPNAKSTYDPASLQGLYDTAWKYLLQNDPHDSICGCSVDQVHEEMKTRYAWAEQISIDLRDEGFRSIANLVDTAAISNEEKIQPIVVFNPIPLKRTDTTTLTVSVNPDFDDFVITDAEGAIYPHLITRREREVLFSMDIPAFALMGMKSHADDDGRVMGYSMVDIKFDRQLSNKEIVTVEVTAVYNSAAPTNPALMSYALSEAQKYMDDGVQTFKMTAYRQSSLALQFLSRDVPPTGYKTFALRARHENEPVFKQEVKNAPETIENEFYTIDVEAKTGLLTIVDKETGAVYSQINRFRDVADAGDEYNFSPIPQDKGIESYFDAPQIFVRLSELEQSIEVNTALELPYSLKADRQSRSEEMTLCSLTTVVTLTPGSRRIDFETAFHNKVEDHRLQVLFPAPFAATESKAEGIFDVITRPVGVPRFDSKWLEDPMPQAPQKTFVSINDAESKLGLTVINRGLPEHEIVKLPDGNSAIAITLLRSVGWLSRDDLKTRRGHAGPGMPTPGAQCQGRHYFHYALMPHKGEWLVSGAQQQAHAFNHPMIGVMAAKQVGELPISQSFVEIQPRVMALSTIKGSDDGAAVIVRLWNPSDRDIPICKVRFFRQFSSVSLVNLEENETVEVLQQETDGSYNFSAYAHKILTLRLDF</sequence>
<dbReference type="InterPro" id="IPR027291">
    <property type="entry name" value="Glyco_hydro_38_N_sf"/>
</dbReference>
<comment type="similarity">
    <text evidence="1">Belongs to the glycosyl hydrolase 38 family.</text>
</comment>
<dbReference type="InterPro" id="IPR011682">
    <property type="entry name" value="Glyco_hydro_38_C"/>
</dbReference>
<dbReference type="GO" id="GO:0006013">
    <property type="term" value="P:mannose metabolic process"/>
    <property type="evidence" value="ECO:0007669"/>
    <property type="project" value="InterPro"/>
</dbReference>
<dbReference type="AlphaFoldDB" id="A0A8T7LVW8"/>
<dbReference type="GO" id="GO:0046872">
    <property type="term" value="F:metal ion binding"/>
    <property type="evidence" value="ECO:0007669"/>
    <property type="project" value="UniProtKB-KW"/>
</dbReference>
<evidence type="ECO:0000313" key="8">
    <source>
        <dbReference type="Proteomes" id="UP000521676"/>
    </source>
</evidence>
<evidence type="ECO:0000313" key="6">
    <source>
        <dbReference type="EMBL" id="NWJ45053.1"/>
    </source>
</evidence>
<evidence type="ECO:0000259" key="5">
    <source>
        <dbReference type="SMART" id="SM00872"/>
    </source>
</evidence>
<reference evidence="7" key="2">
    <citation type="journal article" date="2024" name="Nature">
        <title>Anoxygenic phototroph of the Chloroflexota uses a type I reaction centre.</title>
        <authorList>
            <person name="Tsuji J.M."/>
            <person name="Shaw N.A."/>
            <person name="Nagashima S."/>
            <person name="Venkiteswaran J.J."/>
            <person name="Schiff S.L."/>
            <person name="Watanabe T."/>
            <person name="Fukui M."/>
            <person name="Hanada S."/>
            <person name="Tank M."/>
            <person name="Neufeld J.D."/>
        </authorList>
    </citation>
    <scope>NUCLEOTIDE SEQUENCE</scope>
    <source>
        <strain evidence="7">L227-S17</strain>
    </source>
</reference>
<dbReference type="Gene3D" id="2.70.98.30">
    <property type="entry name" value="Golgi alpha-mannosidase II, domain 4"/>
    <property type="match status" value="1"/>
</dbReference>
<dbReference type="Pfam" id="PF09261">
    <property type="entry name" value="Alpha-mann_mid"/>
    <property type="match status" value="1"/>
</dbReference>
<name>A0A8T7LVW8_9CHLR</name>
<dbReference type="InterPro" id="IPR037094">
    <property type="entry name" value="Glyco_hydro_38_cen_sf"/>
</dbReference>
<protein>
    <submittedName>
        <fullName evidence="7">Glycosyl hydrolase-related protein</fullName>
    </submittedName>
</protein>
<dbReference type="SMART" id="SM00872">
    <property type="entry name" value="Alpha-mann_mid"/>
    <property type="match status" value="1"/>
</dbReference>
<dbReference type="InterPro" id="IPR041147">
    <property type="entry name" value="GH38_C"/>
</dbReference>
<dbReference type="InterPro" id="IPR011330">
    <property type="entry name" value="Glyco_hydro/deAcase_b/a-brl"/>
</dbReference>
<organism evidence="6 8">
    <name type="scientific">Candidatus Chlorohelix allophototropha</name>
    <dbReference type="NCBI Taxonomy" id="3003348"/>
    <lineage>
        <taxon>Bacteria</taxon>
        <taxon>Bacillati</taxon>
        <taxon>Chloroflexota</taxon>
        <taxon>Chloroflexia</taxon>
        <taxon>Candidatus Chloroheliales</taxon>
        <taxon>Candidatus Chloroheliaceae</taxon>
        <taxon>Candidatus Chlorohelix</taxon>
    </lineage>
</organism>
<dbReference type="Proteomes" id="UP000521676">
    <property type="component" value="Unassembled WGS sequence"/>
</dbReference>
<proteinExistence type="inferred from homology"/>
<dbReference type="Pfam" id="PF07748">
    <property type="entry name" value="Glyco_hydro_38C"/>
    <property type="match status" value="1"/>
</dbReference>
<dbReference type="InterPro" id="IPR000602">
    <property type="entry name" value="Glyco_hydro_38_N"/>
</dbReference>
<dbReference type="GO" id="GO:0004559">
    <property type="term" value="F:alpha-mannosidase activity"/>
    <property type="evidence" value="ECO:0007669"/>
    <property type="project" value="InterPro"/>
</dbReference>
<keyword evidence="2" id="KW-0479">Metal-binding</keyword>